<dbReference type="GO" id="GO:0070181">
    <property type="term" value="F:small ribosomal subunit rRNA binding"/>
    <property type="evidence" value="ECO:0007669"/>
    <property type="project" value="TreeGrafter"/>
</dbReference>
<name>A0A2M7AQY0_9BACT</name>
<sequence>MKKVFDYQVVVVFNPKAEEKNREKVLAKLGTMLAVFEAKINSKEQLGTKELTYLIKKQNKGDFWKLKITATKPLDIKEINSYLNREIDVIRYLILKE</sequence>
<dbReference type="InterPro" id="IPR014717">
    <property type="entry name" value="Transl_elong_EF1B/ribsomal_bS6"/>
</dbReference>
<evidence type="ECO:0000313" key="5">
    <source>
        <dbReference type="Proteomes" id="UP000231407"/>
    </source>
</evidence>
<keyword evidence="4" id="KW-0687">Ribonucleoprotein</keyword>
<dbReference type="InterPro" id="IPR020814">
    <property type="entry name" value="Ribosomal_S6_plastid/chlpt"/>
</dbReference>
<dbReference type="GO" id="GO:0005840">
    <property type="term" value="C:ribosome"/>
    <property type="evidence" value="ECO:0007669"/>
    <property type="project" value="UniProtKB-KW"/>
</dbReference>
<dbReference type="CDD" id="cd00473">
    <property type="entry name" value="bS6"/>
    <property type="match status" value="1"/>
</dbReference>
<keyword evidence="4" id="KW-0689">Ribosomal protein</keyword>
<gene>
    <name evidence="4" type="primary">rpsF</name>
    <name evidence="4" type="ORF">COS78_04370</name>
</gene>
<dbReference type="InterPro" id="IPR000529">
    <property type="entry name" value="Ribosomal_bS6"/>
</dbReference>
<evidence type="ECO:0000256" key="2">
    <source>
        <dbReference type="ARBA" id="ARBA00035294"/>
    </source>
</evidence>
<dbReference type="GO" id="GO:0003735">
    <property type="term" value="F:structural constituent of ribosome"/>
    <property type="evidence" value="ECO:0007669"/>
    <property type="project" value="InterPro"/>
</dbReference>
<accession>A0A2M7AQY0</accession>
<evidence type="ECO:0000313" key="4">
    <source>
        <dbReference type="EMBL" id="PIU72919.1"/>
    </source>
</evidence>
<dbReference type="InterPro" id="IPR035980">
    <property type="entry name" value="Ribosomal_bS6_sf"/>
</dbReference>
<dbReference type="SUPFAM" id="SSF54995">
    <property type="entry name" value="Ribosomal protein S6"/>
    <property type="match status" value="1"/>
</dbReference>
<comment type="similarity">
    <text evidence="1">Belongs to the bacterial ribosomal protein bS6 family.</text>
</comment>
<proteinExistence type="inferred from homology"/>
<dbReference type="NCBIfam" id="TIGR00166">
    <property type="entry name" value="S6"/>
    <property type="match status" value="1"/>
</dbReference>
<dbReference type="AlphaFoldDB" id="A0A2M7AQY0"/>
<dbReference type="Gene3D" id="3.30.70.60">
    <property type="match status" value="1"/>
</dbReference>
<dbReference type="PANTHER" id="PTHR21011">
    <property type="entry name" value="MITOCHONDRIAL 28S RIBOSOMAL PROTEIN S6"/>
    <property type="match status" value="1"/>
</dbReference>
<dbReference type="GO" id="GO:0006412">
    <property type="term" value="P:translation"/>
    <property type="evidence" value="ECO:0007669"/>
    <property type="project" value="InterPro"/>
</dbReference>
<evidence type="ECO:0000256" key="1">
    <source>
        <dbReference type="ARBA" id="ARBA00009512"/>
    </source>
</evidence>
<dbReference type="EMBL" id="PEWA01000063">
    <property type="protein sequence ID" value="PIU72919.1"/>
    <property type="molecule type" value="Genomic_DNA"/>
</dbReference>
<dbReference type="Pfam" id="PF01250">
    <property type="entry name" value="Ribosomal_S6"/>
    <property type="match status" value="1"/>
</dbReference>
<dbReference type="PANTHER" id="PTHR21011:SF1">
    <property type="entry name" value="SMALL RIBOSOMAL SUBUNIT PROTEIN BS6M"/>
    <property type="match status" value="1"/>
</dbReference>
<evidence type="ECO:0000256" key="3">
    <source>
        <dbReference type="ARBA" id="ARBA00035520"/>
    </source>
</evidence>
<protein>
    <recommendedName>
        <fullName evidence="2">Small ribosomal subunit protein bS6</fullName>
    </recommendedName>
    <alternativeName>
        <fullName evidence="3">30S ribosomal protein S6</fullName>
    </alternativeName>
</protein>
<dbReference type="Proteomes" id="UP000231407">
    <property type="component" value="Unassembled WGS sequence"/>
</dbReference>
<reference evidence="5" key="1">
    <citation type="submission" date="2017-09" db="EMBL/GenBank/DDBJ databases">
        <title>Depth-based differentiation of microbial function through sediment-hosted aquifers and enrichment of novel symbionts in the deep terrestrial subsurface.</title>
        <authorList>
            <person name="Probst A.J."/>
            <person name="Ladd B."/>
            <person name="Jarett J.K."/>
            <person name="Geller-Mcgrath D.E."/>
            <person name="Sieber C.M.K."/>
            <person name="Emerson J.B."/>
            <person name="Anantharaman K."/>
            <person name="Thomas B.C."/>
            <person name="Malmstrom R."/>
            <person name="Stieglmeier M."/>
            <person name="Klingl A."/>
            <person name="Woyke T."/>
            <person name="Ryan C.M."/>
            <person name="Banfield J.F."/>
        </authorList>
    </citation>
    <scope>NUCLEOTIDE SEQUENCE [LARGE SCALE GENOMIC DNA]</scope>
</reference>
<comment type="caution">
    <text evidence="4">The sequence shown here is derived from an EMBL/GenBank/DDBJ whole genome shotgun (WGS) entry which is preliminary data.</text>
</comment>
<dbReference type="GO" id="GO:0005737">
    <property type="term" value="C:cytoplasm"/>
    <property type="evidence" value="ECO:0007669"/>
    <property type="project" value="UniProtKB-ARBA"/>
</dbReference>
<organism evidence="4 5">
    <name type="scientific">Candidatus Shapirobacteria bacterium CG06_land_8_20_14_3_00_40_12</name>
    <dbReference type="NCBI Taxonomy" id="1974881"/>
    <lineage>
        <taxon>Bacteria</taxon>
        <taxon>Candidatus Shapironibacteriota</taxon>
    </lineage>
</organism>